<evidence type="ECO:0000256" key="1">
    <source>
        <dbReference type="SAM" id="MobiDB-lite"/>
    </source>
</evidence>
<keyword evidence="3" id="KW-1185">Reference proteome</keyword>
<protein>
    <submittedName>
        <fullName evidence="2">Uncharacterized protein</fullName>
    </submittedName>
</protein>
<accession>M5U182</accession>
<dbReference type="EMBL" id="ANOH01000232">
    <property type="protein sequence ID" value="EMI55044.1"/>
    <property type="molecule type" value="Genomic_DNA"/>
</dbReference>
<comment type="caution">
    <text evidence="2">The sequence shown here is derived from an EMBL/GenBank/DDBJ whole genome shotgun (WGS) entry which is preliminary data.</text>
</comment>
<reference evidence="2 3" key="1">
    <citation type="journal article" date="2013" name="Mar. Genomics">
        <title>Expression of sulfatases in Rhodopirellula baltica and the diversity of sulfatases in the genus Rhodopirellula.</title>
        <authorList>
            <person name="Wegner C.E."/>
            <person name="Richter-Heitmann T."/>
            <person name="Klindworth A."/>
            <person name="Klockow C."/>
            <person name="Richter M."/>
            <person name="Achstetter T."/>
            <person name="Glockner F.O."/>
            <person name="Harder J."/>
        </authorList>
    </citation>
    <scope>NUCLEOTIDE SEQUENCE [LARGE SCALE GENOMIC DNA]</scope>
    <source>
        <strain evidence="2 3">SM41</strain>
    </source>
</reference>
<evidence type="ECO:0000313" key="3">
    <source>
        <dbReference type="Proteomes" id="UP000011885"/>
    </source>
</evidence>
<feature type="compositionally biased region" description="Polar residues" evidence="1">
    <location>
        <begin position="16"/>
        <end position="33"/>
    </location>
</feature>
<proteinExistence type="predicted"/>
<sequence length="88" mass="9382">MTFYEAAPSLREPSGRHSTISDIAGDTANTRPINEQPPPQSAANELPPALPLGSKNRISPHPTHETPRPVLSISTFDSDAALAENLVN</sequence>
<gene>
    <name evidence="2" type="ORF">RSSM_03512</name>
</gene>
<evidence type="ECO:0000313" key="2">
    <source>
        <dbReference type="EMBL" id="EMI55044.1"/>
    </source>
</evidence>
<dbReference type="Proteomes" id="UP000011885">
    <property type="component" value="Unassembled WGS sequence"/>
</dbReference>
<feature type="region of interest" description="Disordered" evidence="1">
    <location>
        <begin position="1"/>
        <end position="72"/>
    </location>
</feature>
<dbReference type="AlphaFoldDB" id="M5U182"/>
<organism evidence="2 3">
    <name type="scientific">Rhodopirellula sallentina SM41</name>
    <dbReference type="NCBI Taxonomy" id="1263870"/>
    <lineage>
        <taxon>Bacteria</taxon>
        <taxon>Pseudomonadati</taxon>
        <taxon>Planctomycetota</taxon>
        <taxon>Planctomycetia</taxon>
        <taxon>Pirellulales</taxon>
        <taxon>Pirellulaceae</taxon>
        <taxon>Rhodopirellula</taxon>
    </lineage>
</organism>
<name>M5U182_9BACT</name>